<dbReference type="SUPFAM" id="SSF52047">
    <property type="entry name" value="RNI-like"/>
    <property type="match status" value="1"/>
</dbReference>
<protein>
    <recommendedName>
        <fullName evidence="3">F-box domain-containing protein</fullName>
    </recommendedName>
</protein>
<dbReference type="Gene3D" id="3.80.10.10">
    <property type="entry name" value="Ribonuclease Inhibitor"/>
    <property type="match status" value="1"/>
</dbReference>
<evidence type="ECO:0008006" key="3">
    <source>
        <dbReference type="Google" id="ProtNLM"/>
    </source>
</evidence>
<reference evidence="1" key="1">
    <citation type="submission" date="2020-05" db="EMBL/GenBank/DDBJ databases">
        <title>Mycena genomes resolve the evolution of fungal bioluminescence.</title>
        <authorList>
            <person name="Tsai I.J."/>
        </authorList>
    </citation>
    <scope>NUCLEOTIDE SEQUENCE</scope>
    <source>
        <strain evidence="1">160909Yilan</strain>
    </source>
</reference>
<sequence>MQHLDDEIALMRKALEKLTAERDALGAYVDAHNALLSPVRRLPRDIIEEIFMACLPTGRNCVMCAAEAPVILGRICSSWRAISFGTPKLWSRLHVVHPYSANSVLHKAKVAQRLEVADAWLKRSGNCPLSISLEGAIVHQNFIAEQDQFLKLFIPHASRWQNIYLSIPSAVLETLSHLTENDVPLLEGMKLALSSQHDDSLAWTSSGIFHAPNLSRFSISRSIITASSLPLRWVQLTDLDLMGPPLGAGHPQMSSFFGPQETPPRDLIIELLFLHILDLMCFGAPLLISEQFLSHLSLPKLRDFKLDGLEDPQDSAASADLLVSFLAASTCLETISIGSGTFSKSSLTNVLRGLPPTVCRLIIESRGRYSSARVALDDDILATLEGSTLCPALQVLVVSSASCEMSDEALLRFIISRMPTLRRVDIAFNREMQVDILPELQSFLENGLQISLAYTMPPPPNFSPWMGLPDVLPQI</sequence>
<dbReference type="EMBL" id="JACAZH010000001">
    <property type="protein sequence ID" value="KAF7376633.1"/>
    <property type="molecule type" value="Genomic_DNA"/>
</dbReference>
<dbReference type="OrthoDB" id="3365698at2759"/>
<dbReference type="AlphaFoldDB" id="A0A8H7DLE1"/>
<proteinExistence type="predicted"/>
<evidence type="ECO:0000313" key="2">
    <source>
        <dbReference type="Proteomes" id="UP000623467"/>
    </source>
</evidence>
<comment type="caution">
    <text evidence="1">The sequence shown here is derived from an EMBL/GenBank/DDBJ whole genome shotgun (WGS) entry which is preliminary data.</text>
</comment>
<name>A0A8H7DLE1_9AGAR</name>
<organism evidence="1 2">
    <name type="scientific">Mycena sanguinolenta</name>
    <dbReference type="NCBI Taxonomy" id="230812"/>
    <lineage>
        <taxon>Eukaryota</taxon>
        <taxon>Fungi</taxon>
        <taxon>Dikarya</taxon>
        <taxon>Basidiomycota</taxon>
        <taxon>Agaricomycotina</taxon>
        <taxon>Agaricomycetes</taxon>
        <taxon>Agaricomycetidae</taxon>
        <taxon>Agaricales</taxon>
        <taxon>Marasmiineae</taxon>
        <taxon>Mycenaceae</taxon>
        <taxon>Mycena</taxon>
    </lineage>
</organism>
<keyword evidence="2" id="KW-1185">Reference proteome</keyword>
<gene>
    <name evidence="1" type="ORF">MSAN_00080100</name>
</gene>
<accession>A0A8H7DLE1</accession>
<evidence type="ECO:0000313" key="1">
    <source>
        <dbReference type="EMBL" id="KAF7376633.1"/>
    </source>
</evidence>
<dbReference type="Proteomes" id="UP000623467">
    <property type="component" value="Unassembled WGS sequence"/>
</dbReference>
<dbReference type="InterPro" id="IPR032675">
    <property type="entry name" value="LRR_dom_sf"/>
</dbReference>